<organism evidence="2">
    <name type="scientific">viral metagenome</name>
    <dbReference type="NCBI Taxonomy" id="1070528"/>
    <lineage>
        <taxon>unclassified sequences</taxon>
        <taxon>metagenomes</taxon>
        <taxon>organismal metagenomes</taxon>
    </lineage>
</organism>
<keyword evidence="1" id="KW-0175">Coiled coil</keyword>
<dbReference type="AlphaFoldDB" id="A0A6C0BVN3"/>
<dbReference type="EMBL" id="MN739247">
    <property type="protein sequence ID" value="QHS95313.1"/>
    <property type="molecule type" value="Genomic_DNA"/>
</dbReference>
<accession>A0A6C0BVN3</accession>
<evidence type="ECO:0000256" key="1">
    <source>
        <dbReference type="SAM" id="Coils"/>
    </source>
</evidence>
<name>A0A6C0BVN3_9ZZZZ</name>
<proteinExistence type="predicted"/>
<sequence>MTSVVMRLPGFNKDVKISDIIGPSKEMCDKNQRLRKNPSIRKNVILPTWKMYNLGVEKGKIEGEKPKTPLVVLNKDDEGFFAEIKTESEVMLKFVKHNLEKYQKDFKAPEKRFQFSIYSSFPQDCIPRLIGKNKNSLNNVISEAVSQLDEDTDSEVMKIFEDGSKTKIWIKPFSVKGDFGEWMDKVAKSKRQEVTGWEVNQGDEMIKIDVSSSGMDLKNFEDFAYCLTDSFDTRIKEILEQNERFNEKKKEELDAVMDILDRDEDEN</sequence>
<protein>
    <submittedName>
        <fullName evidence="2">Uncharacterized protein</fullName>
    </submittedName>
</protein>
<evidence type="ECO:0000313" key="2">
    <source>
        <dbReference type="EMBL" id="QHS95313.1"/>
    </source>
</evidence>
<feature type="coiled-coil region" evidence="1">
    <location>
        <begin position="235"/>
        <end position="266"/>
    </location>
</feature>
<reference evidence="2" key="1">
    <citation type="journal article" date="2020" name="Nature">
        <title>Giant virus diversity and host interactions through global metagenomics.</title>
        <authorList>
            <person name="Schulz F."/>
            <person name="Roux S."/>
            <person name="Paez-Espino D."/>
            <person name="Jungbluth S."/>
            <person name="Walsh D.A."/>
            <person name="Denef V.J."/>
            <person name="McMahon K.D."/>
            <person name="Konstantinidis K.T."/>
            <person name="Eloe-Fadrosh E.A."/>
            <person name="Kyrpides N.C."/>
            <person name="Woyke T."/>
        </authorList>
    </citation>
    <scope>NUCLEOTIDE SEQUENCE</scope>
    <source>
        <strain evidence="2">GVMAG-M-3300018428-35</strain>
    </source>
</reference>